<proteinExistence type="predicted"/>
<dbReference type="AlphaFoldDB" id="A0A897N596"/>
<accession>A0A897N596</accession>
<name>A0A897N596_9EURY</name>
<organism evidence="1 2">
    <name type="scientific">Halapricum desulfuricans</name>
    <dbReference type="NCBI Taxonomy" id="2841257"/>
    <lineage>
        <taxon>Archaea</taxon>
        <taxon>Methanobacteriati</taxon>
        <taxon>Methanobacteriota</taxon>
        <taxon>Stenosarchaea group</taxon>
        <taxon>Halobacteria</taxon>
        <taxon>Halobacteriales</taxon>
        <taxon>Haloarculaceae</taxon>
        <taxon>Halapricum</taxon>
    </lineage>
</organism>
<dbReference type="Proteomes" id="UP000663525">
    <property type="component" value="Chromosome"/>
</dbReference>
<sequence length="207" mass="22736">MTDDTTIDITRGLPSYFPKDENSPNYKLLSAIGEAIDNAEAELSSVSDQMDPETATEMAALREQGRLVNVFPRAGESIESYRERVLIAYKKLTSEGTIENLLEYISLLLGIDKTTITYIETDENGFALFDVPSDAPDNLNVSRQDFVNILDQSTAAGFRIGVQVSTGSFTYRSESDYLNTINDPDKGYDDHSTGTVEGGTYSSILNA</sequence>
<dbReference type="RefSeq" id="WP_229112858.1">
    <property type="nucleotide sequence ID" value="NZ_CP064787.1"/>
</dbReference>
<protein>
    <submittedName>
        <fullName evidence="1">Putative phage protein gp47/JayE</fullName>
    </submittedName>
</protein>
<gene>
    <name evidence="1" type="primary">jayE2</name>
    <name evidence="1" type="ORF">HSR121_2081</name>
</gene>
<dbReference type="EMBL" id="CP064787">
    <property type="protein sequence ID" value="QSG06413.1"/>
    <property type="molecule type" value="Genomic_DNA"/>
</dbReference>
<evidence type="ECO:0000313" key="1">
    <source>
        <dbReference type="EMBL" id="QSG06413.1"/>
    </source>
</evidence>
<dbReference type="GeneID" id="68855648"/>
<evidence type="ECO:0000313" key="2">
    <source>
        <dbReference type="Proteomes" id="UP000663525"/>
    </source>
</evidence>
<reference evidence="1" key="1">
    <citation type="submission" date="2020-11" db="EMBL/GenBank/DDBJ databases">
        <title>Carbohydrate-dependent, anaerobic sulfur respiration: A novel catabolism in halophilic archaea.</title>
        <authorList>
            <person name="Sorokin D.Y."/>
            <person name="Messina E."/>
            <person name="Smedile F."/>
            <person name="La Cono V."/>
            <person name="Hallsworth J.E."/>
            <person name="Yakimov M.M."/>
        </authorList>
    </citation>
    <scope>NUCLEOTIDE SEQUENCE</scope>
    <source>
        <strain evidence="1">HSR12-1</strain>
    </source>
</reference>